<protein>
    <submittedName>
        <fullName evidence="2">Uncharacterized protein</fullName>
    </submittedName>
</protein>
<proteinExistence type="predicted"/>
<accession>A0A9P1J154</accession>
<name>A0A9P1J154_9PELO</name>
<sequence>MSNRPKRTLRTMVPTATNEPENVEDIVTNCVERMITGLEATEFYNRTVREIYLAQRKKIDKTVAQVLAESDWFANAQQSRMAHPILSLSKRAAMAKEDVEDEEHGEETDDDGTPEVAEKKQKRDIKEEIKSRPSSSSTPKKGATPKKEKMAQIKEEIKEEVVEDVQTTEKTDPIKEKGDDQIKKADVPITLAEECAPIKEECCPIRKEVKEEVIIEDDSSRVQKEDGLGNKETETKSVSNPPVINEPSSPAPDNELGTIPELHREIKLEEMEGEENKTENIE</sequence>
<dbReference type="AlphaFoldDB" id="A0A9P1J154"/>
<feature type="compositionally biased region" description="Basic and acidic residues" evidence="1">
    <location>
        <begin position="116"/>
        <end position="131"/>
    </location>
</feature>
<comment type="caution">
    <text evidence="2">The sequence shown here is derived from an EMBL/GenBank/DDBJ whole genome shotgun (WGS) entry which is preliminary data.</text>
</comment>
<feature type="compositionally biased region" description="Low complexity" evidence="1">
    <location>
        <begin position="132"/>
        <end position="141"/>
    </location>
</feature>
<evidence type="ECO:0000313" key="2">
    <source>
        <dbReference type="EMBL" id="CAI5454983.1"/>
    </source>
</evidence>
<feature type="region of interest" description="Disordered" evidence="1">
    <location>
        <begin position="217"/>
        <end position="257"/>
    </location>
</feature>
<feature type="region of interest" description="Disordered" evidence="1">
    <location>
        <begin position="93"/>
        <end position="181"/>
    </location>
</feature>
<evidence type="ECO:0000256" key="1">
    <source>
        <dbReference type="SAM" id="MobiDB-lite"/>
    </source>
</evidence>
<reference evidence="2" key="1">
    <citation type="submission" date="2022-11" db="EMBL/GenBank/DDBJ databases">
        <authorList>
            <person name="Kikuchi T."/>
        </authorList>
    </citation>
    <scope>NUCLEOTIDE SEQUENCE</scope>
    <source>
        <strain evidence="2">PS1010</strain>
    </source>
</reference>
<feature type="compositionally biased region" description="Basic and acidic residues" evidence="1">
    <location>
        <begin position="217"/>
        <end position="235"/>
    </location>
</feature>
<dbReference type="Proteomes" id="UP001152747">
    <property type="component" value="Unassembled WGS sequence"/>
</dbReference>
<organism evidence="2 3">
    <name type="scientific">Caenorhabditis angaria</name>
    <dbReference type="NCBI Taxonomy" id="860376"/>
    <lineage>
        <taxon>Eukaryota</taxon>
        <taxon>Metazoa</taxon>
        <taxon>Ecdysozoa</taxon>
        <taxon>Nematoda</taxon>
        <taxon>Chromadorea</taxon>
        <taxon>Rhabditida</taxon>
        <taxon>Rhabditina</taxon>
        <taxon>Rhabditomorpha</taxon>
        <taxon>Rhabditoidea</taxon>
        <taxon>Rhabditidae</taxon>
        <taxon>Peloderinae</taxon>
        <taxon>Caenorhabditis</taxon>
    </lineage>
</organism>
<evidence type="ECO:0000313" key="3">
    <source>
        <dbReference type="Proteomes" id="UP001152747"/>
    </source>
</evidence>
<gene>
    <name evidence="2" type="ORF">CAMP_LOCUS17620</name>
</gene>
<feature type="compositionally biased region" description="Basic and acidic residues" evidence="1">
    <location>
        <begin position="167"/>
        <end position="181"/>
    </location>
</feature>
<feature type="compositionally biased region" description="Basic and acidic residues" evidence="1">
    <location>
        <begin position="145"/>
        <end position="160"/>
    </location>
</feature>
<keyword evidence="3" id="KW-1185">Reference proteome</keyword>
<feature type="compositionally biased region" description="Polar residues" evidence="1">
    <location>
        <begin position="236"/>
        <end position="248"/>
    </location>
</feature>
<feature type="compositionally biased region" description="Acidic residues" evidence="1">
    <location>
        <begin position="98"/>
        <end position="113"/>
    </location>
</feature>
<dbReference type="EMBL" id="CANHGI010000006">
    <property type="protein sequence ID" value="CAI5454983.1"/>
    <property type="molecule type" value="Genomic_DNA"/>
</dbReference>